<dbReference type="InterPro" id="IPR015797">
    <property type="entry name" value="NUDIX_hydrolase-like_dom_sf"/>
</dbReference>
<evidence type="ECO:0000256" key="2">
    <source>
        <dbReference type="ARBA" id="ARBA00001946"/>
    </source>
</evidence>
<dbReference type="PROSITE" id="PS51462">
    <property type="entry name" value="NUDIX"/>
    <property type="match status" value="1"/>
</dbReference>
<dbReference type="PANTHER" id="PTHR11839:SF18">
    <property type="entry name" value="NUDIX HYDROLASE DOMAIN-CONTAINING PROTEIN"/>
    <property type="match status" value="1"/>
</dbReference>
<evidence type="ECO:0000256" key="1">
    <source>
        <dbReference type="ARBA" id="ARBA00000847"/>
    </source>
</evidence>
<feature type="domain" description="Nudix hydrolase" evidence="8">
    <location>
        <begin position="53"/>
        <end position="181"/>
    </location>
</feature>
<reference evidence="9 10" key="1">
    <citation type="submission" date="2016-10" db="EMBL/GenBank/DDBJ databases">
        <authorList>
            <person name="de Groot N.N."/>
        </authorList>
    </citation>
    <scope>NUCLEOTIDE SEQUENCE [LARGE SCALE GENOMIC DNA]</scope>
    <source>
        <strain evidence="10">E92,LMG 26720,CCM 7988</strain>
    </source>
</reference>
<dbReference type="GO" id="GO:0016787">
    <property type="term" value="F:hydrolase activity"/>
    <property type="evidence" value="ECO:0007669"/>
    <property type="project" value="UniProtKB-KW"/>
</dbReference>
<dbReference type="InterPro" id="IPR000086">
    <property type="entry name" value="NUDIX_hydrolase_dom"/>
</dbReference>
<evidence type="ECO:0000313" key="9">
    <source>
        <dbReference type="EMBL" id="SFP15854.1"/>
    </source>
</evidence>
<evidence type="ECO:0000256" key="7">
    <source>
        <dbReference type="ARBA" id="ARBA00032272"/>
    </source>
</evidence>
<dbReference type="GO" id="GO:0019693">
    <property type="term" value="P:ribose phosphate metabolic process"/>
    <property type="evidence" value="ECO:0007669"/>
    <property type="project" value="TreeGrafter"/>
</dbReference>
<dbReference type="PANTHER" id="PTHR11839">
    <property type="entry name" value="UDP/ADP-SUGAR PYROPHOSPHATASE"/>
    <property type="match status" value="1"/>
</dbReference>
<evidence type="ECO:0000256" key="5">
    <source>
        <dbReference type="ARBA" id="ARBA00022801"/>
    </source>
</evidence>
<name>A0A1I5N259_9BACT</name>
<evidence type="ECO:0000256" key="3">
    <source>
        <dbReference type="ARBA" id="ARBA00007275"/>
    </source>
</evidence>
<dbReference type="EMBL" id="FOXH01000001">
    <property type="protein sequence ID" value="SFP15854.1"/>
    <property type="molecule type" value="Genomic_DNA"/>
</dbReference>
<evidence type="ECO:0000313" key="10">
    <source>
        <dbReference type="Proteomes" id="UP000199306"/>
    </source>
</evidence>
<evidence type="ECO:0000256" key="4">
    <source>
        <dbReference type="ARBA" id="ARBA00016377"/>
    </source>
</evidence>
<keyword evidence="10" id="KW-1185">Reference proteome</keyword>
<evidence type="ECO:0000256" key="6">
    <source>
        <dbReference type="ARBA" id="ARBA00032162"/>
    </source>
</evidence>
<keyword evidence="5" id="KW-0378">Hydrolase</keyword>
<sequence length="191" mass="21533">MAFKYYLCFMTAHKNPWTKINSTEVYDNPWVKIRHEEVLKPNGEPGIYGVAHFKNKAIAVLPLDALNFTWLVGQYRYPLEDYSWEVPMGGGPLDKDSLDSAKRELKEETGMTAEKWTDLGRLHTSNSVTDEVGYLYLAEELSFGESEPDDTEILTVKKVHLSEAVEMVMSSAITDSLSIAIILKAARLKGI</sequence>
<accession>A0A1I5N259</accession>
<dbReference type="SUPFAM" id="SSF55811">
    <property type="entry name" value="Nudix"/>
    <property type="match status" value="1"/>
</dbReference>
<dbReference type="GO" id="GO:0005829">
    <property type="term" value="C:cytosol"/>
    <property type="evidence" value="ECO:0007669"/>
    <property type="project" value="TreeGrafter"/>
</dbReference>
<comment type="cofactor">
    <cofactor evidence="2">
        <name>Mg(2+)</name>
        <dbReference type="ChEBI" id="CHEBI:18420"/>
    </cofactor>
</comment>
<dbReference type="Pfam" id="PF00293">
    <property type="entry name" value="NUDIX"/>
    <property type="match status" value="1"/>
</dbReference>
<dbReference type="Gene3D" id="3.90.79.10">
    <property type="entry name" value="Nucleoside Triphosphate Pyrophosphohydrolase"/>
    <property type="match status" value="1"/>
</dbReference>
<proteinExistence type="inferred from homology"/>
<organism evidence="9 10">
    <name type="scientific">Pseudarcicella hirudinis</name>
    <dbReference type="NCBI Taxonomy" id="1079859"/>
    <lineage>
        <taxon>Bacteria</taxon>
        <taxon>Pseudomonadati</taxon>
        <taxon>Bacteroidota</taxon>
        <taxon>Cytophagia</taxon>
        <taxon>Cytophagales</taxon>
        <taxon>Flectobacillaceae</taxon>
        <taxon>Pseudarcicella</taxon>
    </lineage>
</organism>
<dbReference type="CDD" id="cd24161">
    <property type="entry name" value="NUDIX_ADPRase_Ndx2"/>
    <property type="match status" value="1"/>
</dbReference>
<dbReference type="STRING" id="1079859.SAMN04515674_101564"/>
<dbReference type="GO" id="GO:0006753">
    <property type="term" value="P:nucleoside phosphate metabolic process"/>
    <property type="evidence" value="ECO:0007669"/>
    <property type="project" value="TreeGrafter"/>
</dbReference>
<comment type="similarity">
    <text evidence="3">Belongs to the Nudix hydrolase family. NudK subfamily.</text>
</comment>
<comment type="catalytic activity">
    <reaction evidence="1">
        <text>GDP-alpha-D-mannose + H2O = alpha-D-mannose 1-phosphate + GMP + 2 H(+)</text>
        <dbReference type="Rhea" id="RHEA:27978"/>
        <dbReference type="ChEBI" id="CHEBI:15377"/>
        <dbReference type="ChEBI" id="CHEBI:15378"/>
        <dbReference type="ChEBI" id="CHEBI:57527"/>
        <dbReference type="ChEBI" id="CHEBI:58115"/>
        <dbReference type="ChEBI" id="CHEBI:58409"/>
    </reaction>
</comment>
<evidence type="ECO:0000259" key="8">
    <source>
        <dbReference type="PROSITE" id="PS51462"/>
    </source>
</evidence>
<protein>
    <recommendedName>
        <fullName evidence="4">GDP-mannose pyrophosphatase</fullName>
    </recommendedName>
    <alternativeName>
        <fullName evidence="6">GDP-mannose hydrolase</fullName>
    </alternativeName>
    <alternativeName>
        <fullName evidence="7">GDPMK</fullName>
    </alternativeName>
</protein>
<dbReference type="Proteomes" id="UP000199306">
    <property type="component" value="Unassembled WGS sequence"/>
</dbReference>
<dbReference type="AlphaFoldDB" id="A0A1I5N259"/>
<gene>
    <name evidence="9" type="ORF">SAMN04515674_101564</name>
</gene>